<proteinExistence type="predicted"/>
<reference evidence="4 5" key="1">
    <citation type="submission" date="2016-09" db="EMBL/GenBank/DDBJ databases">
        <title>Complete genome sequence of microbes from the polar regions.</title>
        <authorList>
            <person name="Liao L."/>
            <person name="Chen B."/>
        </authorList>
    </citation>
    <scope>NUCLEOTIDE SEQUENCE [LARGE SCALE GENOMIC DNA]</scope>
    <source>
        <strain evidence="4 5">ZS314</strain>
    </source>
</reference>
<feature type="domain" description="NERD" evidence="3">
    <location>
        <begin position="60"/>
        <end position="171"/>
    </location>
</feature>
<dbReference type="EMBL" id="CP017146">
    <property type="protein sequence ID" value="QHO70519.1"/>
    <property type="molecule type" value="Genomic_DNA"/>
</dbReference>
<accession>A0A7L5AQ72</accession>
<keyword evidence="2" id="KW-1133">Transmembrane helix</keyword>
<keyword evidence="2" id="KW-0472">Membrane</keyword>
<dbReference type="AlphaFoldDB" id="A0A7L5AQ72"/>
<sequence length="280" mass="29769">MAQPPESAGAVHSASLRDRVPAHGAMTGFLASHDQAPPPSRLARSFGASPLDEESGRRYRRVLGELGVGESLARLDSRWTVLHAIPQGEGQVDIDHLAIGPAGVLCIRTIDVGQQIVSVARGALWVAGIRSSHLRESEFEVGRAERALGMAQGAQVKAIGVIVVVDPHSITVRDMPRDVVVVDPAGLVGALEGLPDCLDEHEIRLLVAHAEKPSTWLGIVSVPQDGDELRTRFASVCSQVHTARAVRRLWIVAISTALLGVVFLAAWGIVLATTANYAGR</sequence>
<dbReference type="RefSeq" id="WP_161886902.1">
    <property type="nucleotide sequence ID" value="NZ_CP017146.1"/>
</dbReference>
<evidence type="ECO:0000259" key="3">
    <source>
        <dbReference type="PROSITE" id="PS50965"/>
    </source>
</evidence>
<dbReference type="Proteomes" id="UP000464507">
    <property type="component" value="Chromosome"/>
</dbReference>
<gene>
    <name evidence="4" type="ORF">BHD05_13535</name>
</gene>
<evidence type="ECO:0000256" key="1">
    <source>
        <dbReference type="SAM" id="MobiDB-lite"/>
    </source>
</evidence>
<evidence type="ECO:0000256" key="2">
    <source>
        <dbReference type="SAM" id="Phobius"/>
    </source>
</evidence>
<keyword evidence="5" id="KW-1185">Reference proteome</keyword>
<dbReference type="OrthoDB" id="5793358at2"/>
<keyword evidence="2" id="KW-0812">Transmembrane</keyword>
<name>A0A7L5AQ72_9MICO</name>
<dbReference type="Pfam" id="PF08378">
    <property type="entry name" value="NERD"/>
    <property type="match status" value="1"/>
</dbReference>
<protein>
    <recommendedName>
        <fullName evidence="3">NERD domain-containing protein</fullName>
    </recommendedName>
</protein>
<organism evidence="4 5">
    <name type="scientific">Marisediminicola antarctica</name>
    <dbReference type="NCBI Taxonomy" id="674079"/>
    <lineage>
        <taxon>Bacteria</taxon>
        <taxon>Bacillati</taxon>
        <taxon>Actinomycetota</taxon>
        <taxon>Actinomycetes</taxon>
        <taxon>Micrococcales</taxon>
        <taxon>Microbacteriaceae</taxon>
        <taxon>Marisediminicola</taxon>
    </lineage>
</organism>
<dbReference type="PROSITE" id="PS50965">
    <property type="entry name" value="NERD"/>
    <property type="match status" value="1"/>
</dbReference>
<feature type="transmembrane region" description="Helical" evidence="2">
    <location>
        <begin position="249"/>
        <end position="270"/>
    </location>
</feature>
<dbReference type="KEGG" id="mant:BHD05_13535"/>
<feature type="region of interest" description="Disordered" evidence="1">
    <location>
        <begin position="26"/>
        <end position="51"/>
    </location>
</feature>
<evidence type="ECO:0000313" key="4">
    <source>
        <dbReference type="EMBL" id="QHO70519.1"/>
    </source>
</evidence>
<evidence type="ECO:0000313" key="5">
    <source>
        <dbReference type="Proteomes" id="UP000464507"/>
    </source>
</evidence>
<dbReference type="InterPro" id="IPR011528">
    <property type="entry name" value="NERD"/>
</dbReference>